<gene>
    <name evidence="5" type="ORF">DPM12_16510</name>
</gene>
<reference evidence="5 6" key="1">
    <citation type="submission" date="2018-06" db="EMBL/GenBank/DDBJ databases">
        <title>Phytoactinopolyspora halophila sp. nov., a novel halophilic actinomycete isolated from a saline soil in China.</title>
        <authorList>
            <person name="Tang S.-K."/>
        </authorList>
    </citation>
    <scope>NUCLEOTIDE SEQUENCE [LARGE SCALE GENOMIC DNA]</scope>
    <source>
        <strain evidence="5 6">YIM 96934</strain>
    </source>
</reference>
<keyword evidence="3" id="KW-1133">Transmembrane helix</keyword>
<feature type="transmembrane region" description="Helical" evidence="3">
    <location>
        <begin position="156"/>
        <end position="175"/>
    </location>
</feature>
<evidence type="ECO:0000256" key="1">
    <source>
        <dbReference type="ARBA" id="ARBA00007362"/>
    </source>
</evidence>
<feature type="transmembrane region" description="Helical" evidence="3">
    <location>
        <begin position="274"/>
        <end position="291"/>
    </location>
</feature>
<feature type="region of interest" description="Disordered" evidence="2">
    <location>
        <begin position="296"/>
        <end position="320"/>
    </location>
</feature>
<feature type="transmembrane region" description="Helical" evidence="3">
    <location>
        <begin position="187"/>
        <end position="204"/>
    </location>
</feature>
<accession>A0A329QGL8</accession>
<dbReference type="AlphaFoldDB" id="A0A329QGL8"/>
<dbReference type="Proteomes" id="UP000250462">
    <property type="component" value="Unassembled WGS sequence"/>
</dbReference>
<dbReference type="InterPro" id="IPR000620">
    <property type="entry name" value="EamA_dom"/>
</dbReference>
<evidence type="ECO:0000259" key="4">
    <source>
        <dbReference type="Pfam" id="PF00892"/>
    </source>
</evidence>
<keyword evidence="6" id="KW-1185">Reference proteome</keyword>
<dbReference type="GO" id="GO:0016020">
    <property type="term" value="C:membrane"/>
    <property type="evidence" value="ECO:0007669"/>
    <property type="project" value="InterPro"/>
</dbReference>
<feature type="transmembrane region" description="Helical" evidence="3">
    <location>
        <begin position="105"/>
        <end position="125"/>
    </location>
</feature>
<feature type="transmembrane region" description="Helical" evidence="3">
    <location>
        <begin position="216"/>
        <end position="239"/>
    </location>
</feature>
<feature type="transmembrane region" description="Helical" evidence="3">
    <location>
        <begin position="251"/>
        <end position="268"/>
    </location>
</feature>
<evidence type="ECO:0000256" key="3">
    <source>
        <dbReference type="SAM" id="Phobius"/>
    </source>
</evidence>
<comment type="caution">
    <text evidence="5">The sequence shown here is derived from an EMBL/GenBank/DDBJ whole genome shotgun (WGS) entry which is preliminary data.</text>
</comment>
<feature type="domain" description="EamA" evidence="4">
    <location>
        <begin position="13"/>
        <end position="147"/>
    </location>
</feature>
<feature type="transmembrane region" description="Helical" evidence="3">
    <location>
        <begin position="74"/>
        <end position="93"/>
    </location>
</feature>
<dbReference type="PANTHER" id="PTHR12715">
    <property type="entry name" value="TRANSPORTER, DRUG/METABOLITE EXPORTER FAMILY"/>
    <property type="match status" value="1"/>
</dbReference>
<dbReference type="RefSeq" id="WP_112259451.1">
    <property type="nucleotide sequence ID" value="NZ_QMIG01000020.1"/>
</dbReference>
<name>A0A329QGL8_9ACTN</name>
<evidence type="ECO:0000256" key="2">
    <source>
        <dbReference type="SAM" id="MobiDB-lite"/>
    </source>
</evidence>
<dbReference type="PANTHER" id="PTHR12715:SF4">
    <property type="entry name" value="EAMA DOMAIN-CONTAINING PROTEIN"/>
    <property type="match status" value="1"/>
</dbReference>
<comment type="similarity">
    <text evidence="1">Belongs to the EamA transporter family.</text>
</comment>
<feature type="domain" description="EamA" evidence="4">
    <location>
        <begin position="157"/>
        <end position="290"/>
    </location>
</feature>
<sequence length="320" mass="32931">MISRLRSSTRLAAAAAAGTVVLWASAFVVIRDVGHTFSPGSMALIRLFVAAVALTALALVTYRSTAFTRVPRRSLPLVVACGVLWLAGYTVALNAAEQHIDAGTAAFLVNLAPLLIAFGAGTFLGEGYPRPLIVGSLVALGGLGMIAMGSSGHRDGIGVALCLLAALLYTAGMLIQKVALRRVDALPTIWLGSVAGTTVLTPWAPQLIGEFEAASAGAVLGAVYLGVFPTAVGFTLWAYALSRMNAGRLSATTYAVPPVAVLLSWLFLAEMPTVYGLIGGVVCLAGVAFSRRSGGARARTRHRPRAEAAGAEGVPSSTGR</sequence>
<proteinExistence type="inferred from homology"/>
<dbReference type="Pfam" id="PF00892">
    <property type="entry name" value="EamA"/>
    <property type="match status" value="2"/>
</dbReference>
<dbReference type="InterPro" id="IPR037185">
    <property type="entry name" value="EmrE-like"/>
</dbReference>
<dbReference type="EMBL" id="QMIG01000020">
    <property type="protein sequence ID" value="RAW11440.1"/>
    <property type="molecule type" value="Genomic_DNA"/>
</dbReference>
<organism evidence="5 6">
    <name type="scientific">Phytoactinopolyspora halophila</name>
    <dbReference type="NCBI Taxonomy" id="1981511"/>
    <lineage>
        <taxon>Bacteria</taxon>
        <taxon>Bacillati</taxon>
        <taxon>Actinomycetota</taxon>
        <taxon>Actinomycetes</taxon>
        <taxon>Jiangellales</taxon>
        <taxon>Jiangellaceae</taxon>
        <taxon>Phytoactinopolyspora</taxon>
    </lineage>
</organism>
<dbReference type="InterPro" id="IPR052756">
    <property type="entry name" value="Alkyne_AA_exporter"/>
</dbReference>
<feature type="transmembrane region" description="Helical" evidence="3">
    <location>
        <begin position="132"/>
        <end position="150"/>
    </location>
</feature>
<dbReference type="SUPFAM" id="SSF103481">
    <property type="entry name" value="Multidrug resistance efflux transporter EmrE"/>
    <property type="match status" value="2"/>
</dbReference>
<dbReference type="OrthoDB" id="3744378at2"/>
<evidence type="ECO:0000313" key="5">
    <source>
        <dbReference type="EMBL" id="RAW11440.1"/>
    </source>
</evidence>
<keyword evidence="3" id="KW-0472">Membrane</keyword>
<evidence type="ECO:0000313" key="6">
    <source>
        <dbReference type="Proteomes" id="UP000250462"/>
    </source>
</evidence>
<keyword evidence="3" id="KW-0812">Transmembrane</keyword>
<feature type="transmembrane region" description="Helical" evidence="3">
    <location>
        <begin position="42"/>
        <end position="62"/>
    </location>
</feature>
<protein>
    <submittedName>
        <fullName evidence="5">EamA family transporter</fullName>
    </submittedName>
</protein>